<dbReference type="PANTHER" id="PTHR23359">
    <property type="entry name" value="NUCLEOTIDE KINASE"/>
    <property type="match status" value="1"/>
</dbReference>
<accession>A0AAV9XUX5</accession>
<evidence type="ECO:0000256" key="4">
    <source>
        <dbReference type="ARBA" id="ARBA00022777"/>
    </source>
</evidence>
<evidence type="ECO:0000313" key="11">
    <source>
        <dbReference type="Proteomes" id="UP001311799"/>
    </source>
</evidence>
<dbReference type="EMBL" id="JAWDEY010000036">
    <property type="protein sequence ID" value="KAK6587914.1"/>
    <property type="molecule type" value="Genomic_DNA"/>
</dbReference>
<dbReference type="GO" id="GO:0016776">
    <property type="term" value="F:phosphotransferase activity, phosphate group as acceptor"/>
    <property type="evidence" value="ECO:0007669"/>
    <property type="project" value="InterPro"/>
</dbReference>
<evidence type="ECO:0000256" key="5">
    <source>
        <dbReference type="ARBA" id="ARBA00022840"/>
    </source>
</evidence>
<sequence>MRFNGKINISVSINNCSDNSIIKGNNNNNRSYIGYNSNNMDGRPLVIFCLGPPGSGKGTQCSRIVGEYSFIHLSAGDCLREALANKDETSELIDSYIREGLIVPVEITVGLLKKKMQLYGWNNGRFLIDGFPRSRDNLDGWFRIMPESEVNVLGCLFLNCSDEIVVERLLHRGETSGRVDDNKETIVKRLRVYHEETTPIIEHFKNVNKCFSVDASSSIEAVWEEIKQVFSRINM</sequence>
<evidence type="ECO:0000256" key="7">
    <source>
        <dbReference type="ARBA" id="ARBA00023242"/>
    </source>
</evidence>
<keyword evidence="7" id="KW-0539">Nucleus</keyword>
<keyword evidence="3" id="KW-0547">Nucleotide-binding</keyword>
<dbReference type="GO" id="GO:0005524">
    <property type="term" value="F:ATP binding"/>
    <property type="evidence" value="ECO:0007669"/>
    <property type="project" value="UniProtKB-KW"/>
</dbReference>
<dbReference type="Pfam" id="PF00406">
    <property type="entry name" value="ADK"/>
    <property type="match status" value="1"/>
</dbReference>
<dbReference type="PROSITE" id="PS00113">
    <property type="entry name" value="ADENYLATE_KINASE"/>
    <property type="match status" value="1"/>
</dbReference>
<dbReference type="SUPFAM" id="SSF52540">
    <property type="entry name" value="P-loop containing nucleoside triphosphate hydrolases"/>
    <property type="match status" value="1"/>
</dbReference>
<evidence type="ECO:0000256" key="1">
    <source>
        <dbReference type="ARBA" id="ARBA00022490"/>
    </source>
</evidence>
<evidence type="ECO:0000256" key="9">
    <source>
        <dbReference type="RuleBase" id="RU003330"/>
    </source>
</evidence>
<dbReference type="Gene3D" id="3.40.50.300">
    <property type="entry name" value="P-loop containing nucleotide triphosphate hydrolases"/>
    <property type="match status" value="1"/>
</dbReference>
<dbReference type="GO" id="GO:0009123">
    <property type="term" value="P:nucleoside monophosphate metabolic process"/>
    <property type="evidence" value="ECO:0007669"/>
    <property type="project" value="UniProtKB-ARBA"/>
</dbReference>
<comment type="caution">
    <text evidence="10">The sequence shown here is derived from an EMBL/GenBank/DDBJ whole genome shotgun (WGS) entry which is preliminary data.</text>
</comment>
<keyword evidence="4 9" id="KW-0418">Kinase</keyword>
<dbReference type="NCBIfam" id="TIGR01359">
    <property type="entry name" value="UMP_CMP_kin_fam"/>
    <property type="match status" value="1"/>
</dbReference>
<name>A0AAV9XUX5_9CRYT</name>
<dbReference type="GO" id="GO:0006221">
    <property type="term" value="P:pyrimidine nucleotide biosynthetic process"/>
    <property type="evidence" value="ECO:0007669"/>
    <property type="project" value="UniProtKB-KW"/>
</dbReference>
<evidence type="ECO:0000256" key="2">
    <source>
        <dbReference type="ARBA" id="ARBA00022679"/>
    </source>
</evidence>
<evidence type="ECO:0000256" key="6">
    <source>
        <dbReference type="ARBA" id="ARBA00022975"/>
    </source>
</evidence>
<evidence type="ECO:0000256" key="3">
    <source>
        <dbReference type="ARBA" id="ARBA00022741"/>
    </source>
</evidence>
<keyword evidence="5" id="KW-0067">ATP-binding</keyword>
<evidence type="ECO:0000313" key="10">
    <source>
        <dbReference type="EMBL" id="KAK6587914.1"/>
    </source>
</evidence>
<dbReference type="InterPro" id="IPR027417">
    <property type="entry name" value="P-loop_NTPase"/>
</dbReference>
<dbReference type="PRINTS" id="PR00094">
    <property type="entry name" value="ADENYLTKNASE"/>
</dbReference>
<protein>
    <submittedName>
        <fullName evidence="10">UMP kinase</fullName>
    </submittedName>
</protein>
<evidence type="ECO:0000256" key="8">
    <source>
        <dbReference type="ARBA" id="ARBA00048116"/>
    </source>
</evidence>
<dbReference type="GO" id="GO:0006207">
    <property type="term" value="P:'de novo' pyrimidine nucleobase biosynthetic process"/>
    <property type="evidence" value="ECO:0007669"/>
    <property type="project" value="InterPro"/>
</dbReference>
<keyword evidence="6" id="KW-0665">Pyrimidine biosynthesis</keyword>
<dbReference type="HAMAP" id="MF_00235">
    <property type="entry name" value="Adenylate_kinase_Adk"/>
    <property type="match status" value="1"/>
</dbReference>
<comment type="similarity">
    <text evidence="9">Belongs to the adenylate kinase family.</text>
</comment>
<keyword evidence="2 9" id="KW-0808">Transferase</keyword>
<gene>
    <name evidence="10" type="ORF">RS030_81433</name>
</gene>
<keyword evidence="1" id="KW-0963">Cytoplasm</keyword>
<dbReference type="Proteomes" id="UP001311799">
    <property type="component" value="Unassembled WGS sequence"/>
</dbReference>
<proteinExistence type="inferred from homology"/>
<dbReference type="InterPro" id="IPR000850">
    <property type="entry name" value="Adenylat/UMP-CMP_kin"/>
</dbReference>
<dbReference type="InterPro" id="IPR033690">
    <property type="entry name" value="Adenylat_kinase_CS"/>
</dbReference>
<dbReference type="CDD" id="cd01428">
    <property type="entry name" value="ADK"/>
    <property type="match status" value="1"/>
</dbReference>
<dbReference type="InterPro" id="IPR006266">
    <property type="entry name" value="UMP_CMP_kinase"/>
</dbReference>
<organism evidence="10 11">
    <name type="scientific">Cryptosporidium xiaoi</name>
    <dbReference type="NCBI Taxonomy" id="659607"/>
    <lineage>
        <taxon>Eukaryota</taxon>
        <taxon>Sar</taxon>
        <taxon>Alveolata</taxon>
        <taxon>Apicomplexa</taxon>
        <taxon>Conoidasida</taxon>
        <taxon>Coccidia</taxon>
        <taxon>Eucoccidiorida</taxon>
        <taxon>Eimeriorina</taxon>
        <taxon>Cryptosporidiidae</taxon>
        <taxon>Cryptosporidium</taxon>
    </lineage>
</organism>
<dbReference type="GO" id="GO:0019205">
    <property type="term" value="F:nucleobase-containing compound kinase activity"/>
    <property type="evidence" value="ECO:0007669"/>
    <property type="project" value="InterPro"/>
</dbReference>
<reference evidence="10 11" key="1">
    <citation type="submission" date="2023-10" db="EMBL/GenBank/DDBJ databases">
        <title>Comparative genomics analysis reveals potential genetic determinants of host preference in Cryptosporidium xiaoi.</title>
        <authorList>
            <person name="Xiao L."/>
            <person name="Li J."/>
        </authorList>
    </citation>
    <scope>NUCLEOTIDE SEQUENCE [LARGE SCALE GENOMIC DNA]</scope>
    <source>
        <strain evidence="10 11">52996</strain>
    </source>
</reference>
<keyword evidence="11" id="KW-1185">Reference proteome</keyword>
<dbReference type="AlphaFoldDB" id="A0AAV9XUX5"/>
<comment type="catalytic activity">
    <reaction evidence="8">
        <text>UMP + ATP = UDP + ADP</text>
        <dbReference type="Rhea" id="RHEA:24400"/>
        <dbReference type="ChEBI" id="CHEBI:30616"/>
        <dbReference type="ChEBI" id="CHEBI:57865"/>
        <dbReference type="ChEBI" id="CHEBI:58223"/>
        <dbReference type="ChEBI" id="CHEBI:456216"/>
        <dbReference type="EC" id="2.7.4.14"/>
    </reaction>
</comment>